<dbReference type="Pfam" id="PF00672">
    <property type="entry name" value="HAMP"/>
    <property type="match status" value="1"/>
</dbReference>
<feature type="modified residue" description="4-aspartylphosphate" evidence="17">
    <location>
        <position position="657"/>
    </location>
</feature>
<feature type="domain" description="Histidine kinase" evidence="20">
    <location>
        <begin position="200"/>
        <end position="442"/>
    </location>
</feature>
<feature type="modified residue" description="4-aspartylphosphate" evidence="17">
    <location>
        <position position="511"/>
    </location>
</feature>
<evidence type="ECO:0000313" key="24">
    <source>
        <dbReference type="EMBL" id="NHC35623.1"/>
    </source>
</evidence>
<dbReference type="PRINTS" id="PR00344">
    <property type="entry name" value="BCTRLSENSOR"/>
</dbReference>
<evidence type="ECO:0000256" key="11">
    <source>
        <dbReference type="ARBA" id="ARBA00022840"/>
    </source>
</evidence>
<evidence type="ECO:0000259" key="22">
    <source>
        <dbReference type="PROSITE" id="PS50885"/>
    </source>
</evidence>
<keyword evidence="7" id="KW-0808">Transferase</keyword>
<keyword evidence="5" id="KW-1003">Cell membrane</keyword>
<keyword evidence="25" id="KW-1185">Reference proteome</keyword>
<keyword evidence="8 19" id="KW-0812">Transmembrane</keyword>
<dbReference type="GO" id="GO:0005524">
    <property type="term" value="F:ATP binding"/>
    <property type="evidence" value="ECO:0007669"/>
    <property type="project" value="UniProtKB-KW"/>
</dbReference>
<feature type="domain" description="Response regulatory" evidence="21">
    <location>
        <begin position="461"/>
        <end position="578"/>
    </location>
</feature>
<sequence length="912" mass="100327">MQTIFKLVKQIQPGEIVIDNAQNNEYLAVTSIPALNWYFVVVLPKSILFQQAWSNAKFIPILGLSSLLIEIALIFVTLRQQIAKPLRRLLTATELIAAGNLDIQLDADRQDELGYLATSFNKMANAIAHRDAQLADQNTKLEQEVAARTVALQTALEQAEASSMQLVESKTALEVLQLETQMARTTAEAANQAKSAFLANMSHEIRTPMNGVVGMTGLLLNTSLTPQQQDFVDTIRRSGDALLTIINDILDFSKIESDKLDLEEQPFDLRVCIENSLDVLAPHAAEKNLELAYLLDPQTPDTIVGDVTRLCQILVNLLSNAVKFTEHGEVVVSVTTKEVNSSEYLEGRKKEQLPQTADYLMPRFYEIQFAVKDTGIGIPTDRMDRLFKSFSQVDTSTTRQYGGTGLGLAISQRLTEMMGGRMWVESQVGVGSTFHFTITVAAPNIVQNESFCILPQLHGKRLLIVDDSPTNRKILMLQAQSWGMLPRAAASGAEALEWLQRGDPFDLAVLDMQMPQMDGLSLATTIHQQPSYRKLPLLLLTSMGKPEVASQSPAVKLSACLTKPVKQSQLYNVLLKILSEQSQPSQVAPFLPKSSTLSAQIAQTHPLNILLAEDNTVNQKVALLMLQQMGYRADVANNGLEVLAALQRQPYDVVLMDVQMPEMDGLEAARQICQRWFHPHKPRIVAMTANAMQGDREACLYAGMDDYLTKPVKIEHLAQALSQCHPVEDGSRESGAGSREKRAEGAGGAEGEKPRATSHQSLVTHYTLHPTPHTPHPHQSHHVPPLSSPVIDPKALQALKEMAGEGGAATIAVVVDAYLEDTPKLIQTIQTAIASVNATELQRAAHTLKSSSATLGAMHFSQLSKQLEIIGRNSTIEFPKSREIVSELEAEYIKVKAELKKYLNTTELSNNS</sequence>
<dbReference type="InterPro" id="IPR004358">
    <property type="entry name" value="Sig_transdc_His_kin-like_C"/>
</dbReference>
<evidence type="ECO:0000259" key="23">
    <source>
        <dbReference type="PROSITE" id="PS50894"/>
    </source>
</evidence>
<evidence type="ECO:0000256" key="13">
    <source>
        <dbReference type="ARBA" id="ARBA00023012"/>
    </source>
</evidence>
<gene>
    <name evidence="24" type="ORF">QH73_0013280</name>
</gene>
<dbReference type="SUPFAM" id="SSF55874">
    <property type="entry name" value="ATPase domain of HSP90 chaperone/DNA topoisomerase II/histidine kinase"/>
    <property type="match status" value="1"/>
</dbReference>
<feature type="domain" description="HPt" evidence="23">
    <location>
        <begin position="807"/>
        <end position="902"/>
    </location>
</feature>
<dbReference type="InterPro" id="IPR003594">
    <property type="entry name" value="HATPase_dom"/>
</dbReference>
<dbReference type="PANTHER" id="PTHR45339:SF1">
    <property type="entry name" value="HYBRID SIGNAL TRANSDUCTION HISTIDINE KINASE J"/>
    <property type="match status" value="1"/>
</dbReference>
<dbReference type="InterPro" id="IPR001789">
    <property type="entry name" value="Sig_transdc_resp-reg_receiver"/>
</dbReference>
<comment type="catalytic activity">
    <reaction evidence="1">
        <text>ATP + protein L-histidine = ADP + protein N-phospho-L-histidine.</text>
        <dbReference type="EC" id="2.7.13.3"/>
    </reaction>
</comment>
<evidence type="ECO:0000256" key="7">
    <source>
        <dbReference type="ARBA" id="ARBA00022679"/>
    </source>
</evidence>
<feature type="modified residue" description="Phosphohistidine" evidence="16">
    <location>
        <position position="846"/>
    </location>
</feature>
<dbReference type="Proteomes" id="UP000031532">
    <property type="component" value="Unassembled WGS sequence"/>
</dbReference>
<accession>A0A9X5I4I8</accession>
<dbReference type="SUPFAM" id="SSF47384">
    <property type="entry name" value="Homodimeric domain of signal transducing histidine kinase"/>
    <property type="match status" value="1"/>
</dbReference>
<dbReference type="PROSITE" id="PS50110">
    <property type="entry name" value="RESPONSE_REGULATORY"/>
    <property type="match status" value="2"/>
</dbReference>
<dbReference type="CDD" id="cd06225">
    <property type="entry name" value="HAMP"/>
    <property type="match status" value="1"/>
</dbReference>
<name>A0A9X5I4I8_9CYAN</name>
<evidence type="ECO:0000256" key="16">
    <source>
        <dbReference type="PROSITE-ProRule" id="PRU00110"/>
    </source>
</evidence>
<dbReference type="InterPro" id="IPR003661">
    <property type="entry name" value="HisK_dim/P_dom"/>
</dbReference>
<dbReference type="InterPro" id="IPR036890">
    <property type="entry name" value="HATPase_C_sf"/>
</dbReference>
<proteinExistence type="inferred from homology"/>
<feature type="domain" description="Response regulatory" evidence="21">
    <location>
        <begin position="608"/>
        <end position="725"/>
    </location>
</feature>
<dbReference type="CDD" id="cd00088">
    <property type="entry name" value="HPT"/>
    <property type="match status" value="1"/>
</dbReference>
<dbReference type="InterPro" id="IPR003660">
    <property type="entry name" value="HAMP_dom"/>
</dbReference>
<dbReference type="Gene3D" id="3.40.50.2300">
    <property type="match status" value="2"/>
</dbReference>
<dbReference type="Gene3D" id="3.30.565.10">
    <property type="entry name" value="Histidine kinase-like ATPase, C-terminal domain"/>
    <property type="match status" value="1"/>
</dbReference>
<dbReference type="FunFam" id="1.10.287.130:FF:000003">
    <property type="entry name" value="Histidine kinase"/>
    <property type="match status" value="1"/>
</dbReference>
<feature type="region of interest" description="Disordered" evidence="18">
    <location>
        <begin position="723"/>
        <end position="790"/>
    </location>
</feature>
<dbReference type="PANTHER" id="PTHR45339">
    <property type="entry name" value="HYBRID SIGNAL TRANSDUCTION HISTIDINE KINASE J"/>
    <property type="match status" value="1"/>
</dbReference>
<dbReference type="Gene3D" id="6.10.340.10">
    <property type="match status" value="1"/>
</dbReference>
<dbReference type="RefSeq" id="WP_052289745.1">
    <property type="nucleotide sequence ID" value="NZ_JTJC03000003.1"/>
</dbReference>
<evidence type="ECO:0000259" key="21">
    <source>
        <dbReference type="PROSITE" id="PS50110"/>
    </source>
</evidence>
<dbReference type="AlphaFoldDB" id="A0A9X5I4I8"/>
<protein>
    <recommendedName>
        <fullName evidence="15">Circadian input-output histidine kinase CikA</fullName>
        <ecNumber evidence="4">2.7.13.3</ecNumber>
    </recommendedName>
</protein>
<dbReference type="InterPro" id="IPR036097">
    <property type="entry name" value="HisK_dim/P_sf"/>
</dbReference>
<evidence type="ECO:0000256" key="1">
    <source>
        <dbReference type="ARBA" id="ARBA00000085"/>
    </source>
</evidence>
<dbReference type="SMART" id="SM00073">
    <property type="entry name" value="HPT"/>
    <property type="match status" value="1"/>
</dbReference>
<feature type="compositionally biased region" description="Basic and acidic residues" evidence="18">
    <location>
        <begin position="726"/>
        <end position="755"/>
    </location>
</feature>
<dbReference type="CDD" id="cd16922">
    <property type="entry name" value="HATPase_EvgS-ArcB-TorS-like"/>
    <property type="match status" value="1"/>
</dbReference>
<keyword evidence="14 19" id="KW-0472">Membrane</keyword>
<organism evidence="24 25">
    <name type="scientific">Scytonema millei VB511283</name>
    <dbReference type="NCBI Taxonomy" id="1245923"/>
    <lineage>
        <taxon>Bacteria</taxon>
        <taxon>Bacillati</taxon>
        <taxon>Cyanobacteriota</taxon>
        <taxon>Cyanophyceae</taxon>
        <taxon>Nostocales</taxon>
        <taxon>Scytonemataceae</taxon>
        <taxon>Scytonema</taxon>
    </lineage>
</organism>
<dbReference type="OrthoDB" id="5389090at2"/>
<comment type="similarity">
    <text evidence="3">In the N-terminal section; belongs to the phytochrome family.</text>
</comment>
<evidence type="ECO:0000256" key="8">
    <source>
        <dbReference type="ARBA" id="ARBA00022692"/>
    </source>
</evidence>
<feature type="transmembrane region" description="Helical" evidence="19">
    <location>
        <begin position="58"/>
        <end position="78"/>
    </location>
</feature>
<dbReference type="GO" id="GO:0000155">
    <property type="term" value="F:phosphorelay sensor kinase activity"/>
    <property type="evidence" value="ECO:0007669"/>
    <property type="project" value="InterPro"/>
</dbReference>
<keyword evidence="13" id="KW-0902">Two-component regulatory system</keyword>
<feature type="domain" description="HAMP" evidence="22">
    <location>
        <begin position="80"/>
        <end position="132"/>
    </location>
</feature>
<dbReference type="InterPro" id="IPR036641">
    <property type="entry name" value="HPT_dom_sf"/>
</dbReference>
<dbReference type="Gene3D" id="1.10.287.130">
    <property type="match status" value="1"/>
</dbReference>
<dbReference type="SMART" id="SM00387">
    <property type="entry name" value="HATPase_c"/>
    <property type="match status" value="1"/>
</dbReference>
<evidence type="ECO:0000256" key="14">
    <source>
        <dbReference type="ARBA" id="ARBA00023136"/>
    </source>
</evidence>
<evidence type="ECO:0000256" key="18">
    <source>
        <dbReference type="SAM" id="MobiDB-lite"/>
    </source>
</evidence>
<keyword evidence="12 19" id="KW-1133">Transmembrane helix</keyword>
<dbReference type="EC" id="2.7.13.3" evidence="4"/>
<dbReference type="InterPro" id="IPR011006">
    <property type="entry name" value="CheY-like_superfamily"/>
</dbReference>
<evidence type="ECO:0000256" key="12">
    <source>
        <dbReference type="ARBA" id="ARBA00022989"/>
    </source>
</evidence>
<keyword evidence="6 17" id="KW-0597">Phosphoprotein</keyword>
<dbReference type="SUPFAM" id="SSF158472">
    <property type="entry name" value="HAMP domain-like"/>
    <property type="match status" value="1"/>
</dbReference>
<evidence type="ECO:0000256" key="9">
    <source>
        <dbReference type="ARBA" id="ARBA00022741"/>
    </source>
</evidence>
<evidence type="ECO:0000313" key="25">
    <source>
        <dbReference type="Proteomes" id="UP000031532"/>
    </source>
</evidence>
<dbReference type="CDD" id="cd17546">
    <property type="entry name" value="REC_hyHK_CKI1_RcsC-like"/>
    <property type="match status" value="1"/>
</dbReference>
<evidence type="ECO:0000256" key="3">
    <source>
        <dbReference type="ARBA" id="ARBA00006402"/>
    </source>
</evidence>
<evidence type="ECO:0000256" key="2">
    <source>
        <dbReference type="ARBA" id="ARBA00004651"/>
    </source>
</evidence>
<keyword evidence="10" id="KW-0418">Kinase</keyword>
<dbReference type="SUPFAM" id="SSF47226">
    <property type="entry name" value="Histidine-containing phosphotransfer domain, HPT domain"/>
    <property type="match status" value="1"/>
</dbReference>
<dbReference type="PROSITE" id="PS50109">
    <property type="entry name" value="HIS_KIN"/>
    <property type="match status" value="1"/>
</dbReference>
<dbReference type="InterPro" id="IPR005467">
    <property type="entry name" value="His_kinase_dom"/>
</dbReference>
<keyword evidence="9" id="KW-0547">Nucleotide-binding</keyword>
<dbReference type="Gene3D" id="1.20.120.160">
    <property type="entry name" value="HPT domain"/>
    <property type="match status" value="1"/>
</dbReference>
<dbReference type="GO" id="GO:0005886">
    <property type="term" value="C:plasma membrane"/>
    <property type="evidence" value="ECO:0007669"/>
    <property type="project" value="UniProtKB-SubCell"/>
</dbReference>
<evidence type="ECO:0000256" key="6">
    <source>
        <dbReference type="ARBA" id="ARBA00022553"/>
    </source>
</evidence>
<evidence type="ECO:0000256" key="4">
    <source>
        <dbReference type="ARBA" id="ARBA00012438"/>
    </source>
</evidence>
<evidence type="ECO:0000256" key="17">
    <source>
        <dbReference type="PROSITE-ProRule" id="PRU00169"/>
    </source>
</evidence>
<dbReference type="Pfam" id="PF00072">
    <property type="entry name" value="Response_reg"/>
    <property type="match status" value="2"/>
</dbReference>
<dbReference type="SMART" id="SM00448">
    <property type="entry name" value="REC"/>
    <property type="match status" value="2"/>
</dbReference>
<evidence type="ECO:0000259" key="20">
    <source>
        <dbReference type="PROSITE" id="PS50109"/>
    </source>
</evidence>
<evidence type="ECO:0000256" key="19">
    <source>
        <dbReference type="SAM" id="Phobius"/>
    </source>
</evidence>
<dbReference type="SMART" id="SM00388">
    <property type="entry name" value="HisKA"/>
    <property type="match status" value="1"/>
</dbReference>
<dbReference type="FunFam" id="3.30.565.10:FF:000010">
    <property type="entry name" value="Sensor histidine kinase RcsC"/>
    <property type="match status" value="1"/>
</dbReference>
<keyword evidence="11" id="KW-0067">ATP-binding</keyword>
<comment type="subcellular location">
    <subcellularLocation>
        <location evidence="2">Cell membrane</location>
        <topology evidence="2">Multi-pass membrane protein</topology>
    </subcellularLocation>
</comment>
<dbReference type="SMART" id="SM00304">
    <property type="entry name" value="HAMP"/>
    <property type="match status" value="1"/>
</dbReference>
<feature type="compositionally biased region" description="Low complexity" evidence="18">
    <location>
        <begin position="762"/>
        <end position="771"/>
    </location>
</feature>
<dbReference type="PROSITE" id="PS50894">
    <property type="entry name" value="HPT"/>
    <property type="match status" value="1"/>
</dbReference>
<evidence type="ECO:0000256" key="10">
    <source>
        <dbReference type="ARBA" id="ARBA00022777"/>
    </source>
</evidence>
<dbReference type="InterPro" id="IPR008207">
    <property type="entry name" value="Sig_transdc_His_kin_Hpt_dom"/>
</dbReference>
<dbReference type="SUPFAM" id="SSF52172">
    <property type="entry name" value="CheY-like"/>
    <property type="match status" value="2"/>
</dbReference>
<evidence type="ECO:0000256" key="15">
    <source>
        <dbReference type="ARBA" id="ARBA00074306"/>
    </source>
</evidence>
<dbReference type="Pfam" id="PF02518">
    <property type="entry name" value="HATPase_c"/>
    <property type="match status" value="1"/>
</dbReference>
<dbReference type="EMBL" id="JTJC03000003">
    <property type="protein sequence ID" value="NHC35623.1"/>
    <property type="molecule type" value="Genomic_DNA"/>
</dbReference>
<evidence type="ECO:0000256" key="5">
    <source>
        <dbReference type="ARBA" id="ARBA00022475"/>
    </source>
</evidence>
<dbReference type="PROSITE" id="PS50885">
    <property type="entry name" value="HAMP"/>
    <property type="match status" value="1"/>
</dbReference>
<reference evidence="24 25" key="1">
    <citation type="journal article" date="2015" name="Genome Announc.">
        <title>Draft Genome Sequence of the Terrestrial Cyanobacterium Scytonema millei VB511283, Isolated from Eastern India.</title>
        <authorList>
            <person name="Sen D."/>
            <person name="Chandrababunaidu M.M."/>
            <person name="Singh D."/>
            <person name="Sanghi N."/>
            <person name="Ghorai A."/>
            <person name="Mishra G.P."/>
            <person name="Madduluri M."/>
            <person name="Adhikary S.P."/>
            <person name="Tripathy S."/>
        </authorList>
    </citation>
    <scope>NUCLEOTIDE SEQUENCE [LARGE SCALE GENOMIC DNA]</scope>
    <source>
        <strain evidence="24 25">VB511283</strain>
    </source>
</reference>
<dbReference type="CDD" id="cd00082">
    <property type="entry name" value="HisKA"/>
    <property type="match status" value="1"/>
</dbReference>
<comment type="caution">
    <text evidence="24">The sequence shown here is derived from an EMBL/GenBank/DDBJ whole genome shotgun (WGS) entry which is preliminary data.</text>
</comment>
<dbReference type="Pfam" id="PF01627">
    <property type="entry name" value="Hpt"/>
    <property type="match status" value="1"/>
</dbReference>
<dbReference type="Pfam" id="PF00512">
    <property type="entry name" value="HisKA"/>
    <property type="match status" value="1"/>
</dbReference>